<dbReference type="EMBL" id="VFQX01000060">
    <property type="protein sequence ID" value="KAF0973508.1"/>
    <property type="molecule type" value="Genomic_DNA"/>
</dbReference>
<dbReference type="InterPro" id="IPR011697">
    <property type="entry name" value="Peptidase_C26"/>
</dbReference>
<dbReference type="GO" id="GO:0005773">
    <property type="term" value="C:vacuole"/>
    <property type="evidence" value="ECO:0007669"/>
    <property type="project" value="TreeGrafter"/>
</dbReference>
<feature type="active site" description="Proton donor" evidence="7">
    <location>
        <position position="321"/>
    </location>
</feature>
<comment type="subcellular location">
    <subcellularLocation>
        <location evidence="1">Secreted</location>
        <location evidence="1">Extracellular space</location>
    </subcellularLocation>
</comment>
<keyword evidence="9" id="KW-0472">Membrane</keyword>
<dbReference type="GO" id="GO:0005576">
    <property type="term" value="C:extracellular region"/>
    <property type="evidence" value="ECO:0007669"/>
    <property type="project" value="UniProtKB-SubCell"/>
</dbReference>
<comment type="caution">
    <text evidence="10">The sequence shown here is derived from an EMBL/GenBank/DDBJ whole genome shotgun (WGS) entry which is preliminary data.</text>
</comment>
<name>A0A6A5BHJ6_NAEFO</name>
<dbReference type="GO" id="GO:0034722">
    <property type="term" value="F:gamma-glutamyl-peptidase activity"/>
    <property type="evidence" value="ECO:0007669"/>
    <property type="project" value="UniProtKB-UniRule"/>
</dbReference>
<dbReference type="AlphaFoldDB" id="A0A6A5BHJ6"/>
<evidence type="ECO:0000313" key="10">
    <source>
        <dbReference type="EMBL" id="KAF0973508.1"/>
    </source>
</evidence>
<dbReference type="InterPro" id="IPR015527">
    <property type="entry name" value="Pept_C26_g-glut_hydrolase"/>
</dbReference>
<dbReference type="VEuPathDB" id="AmoebaDB:NF0003240"/>
<feature type="active site" evidence="8">
    <location>
        <position position="321"/>
    </location>
</feature>
<keyword evidence="11" id="KW-1185">Reference proteome</keyword>
<evidence type="ECO:0000256" key="7">
    <source>
        <dbReference type="PIRSR" id="PIRSR615527-1"/>
    </source>
</evidence>
<feature type="transmembrane region" description="Helical" evidence="9">
    <location>
        <begin position="32"/>
        <end position="51"/>
    </location>
</feature>
<dbReference type="OrthoDB" id="64220at2759"/>
<feature type="active site" description="Nucleophile" evidence="7 8">
    <location>
        <position position="208"/>
    </location>
</feature>
<dbReference type="PROSITE" id="PS51275">
    <property type="entry name" value="PEPTIDASE_C26_GGH"/>
    <property type="match status" value="1"/>
</dbReference>
<comment type="catalytic activity">
    <reaction evidence="8">
        <text>(6S)-5,6,7,8-tetrahydrofolyl-(gamma-L-Glu)(n) + (n-1) H2O = (6S)-5,6,7,8-tetrahydrofolate + (n-1) L-glutamate</text>
        <dbReference type="Rhea" id="RHEA:56784"/>
        <dbReference type="Rhea" id="RHEA-COMP:14738"/>
        <dbReference type="ChEBI" id="CHEBI:15377"/>
        <dbReference type="ChEBI" id="CHEBI:29985"/>
        <dbReference type="ChEBI" id="CHEBI:57453"/>
        <dbReference type="ChEBI" id="CHEBI:141005"/>
        <dbReference type="EC" id="3.4.19.9"/>
    </reaction>
</comment>
<evidence type="ECO:0000256" key="5">
    <source>
        <dbReference type="ARBA" id="ARBA00022729"/>
    </source>
</evidence>
<dbReference type="InterPro" id="IPR029062">
    <property type="entry name" value="Class_I_gatase-like"/>
</dbReference>
<evidence type="ECO:0000256" key="4">
    <source>
        <dbReference type="ARBA" id="ARBA00022525"/>
    </source>
</evidence>
<accession>A0A6A5BHJ6</accession>
<organism evidence="10 11">
    <name type="scientific">Naegleria fowleri</name>
    <name type="common">Brain eating amoeba</name>
    <dbReference type="NCBI Taxonomy" id="5763"/>
    <lineage>
        <taxon>Eukaryota</taxon>
        <taxon>Discoba</taxon>
        <taxon>Heterolobosea</taxon>
        <taxon>Tetramitia</taxon>
        <taxon>Eutetramitia</taxon>
        <taxon>Vahlkampfiidae</taxon>
        <taxon>Naegleria</taxon>
    </lineage>
</organism>
<dbReference type="VEuPathDB" id="AmoebaDB:FDP41_008212"/>
<evidence type="ECO:0000256" key="1">
    <source>
        <dbReference type="ARBA" id="ARBA00004239"/>
    </source>
</evidence>
<keyword evidence="9" id="KW-1133">Transmembrane helix</keyword>
<evidence type="ECO:0000313" key="11">
    <source>
        <dbReference type="Proteomes" id="UP000444721"/>
    </source>
</evidence>
<dbReference type="FunFam" id="3.40.50.880:FF:000024">
    <property type="entry name" value="Folate gamma-glutamyl hydrolase"/>
    <property type="match status" value="1"/>
</dbReference>
<evidence type="ECO:0000256" key="6">
    <source>
        <dbReference type="ARBA" id="ARBA00022801"/>
    </source>
</evidence>
<keyword evidence="5" id="KW-0732">Signal</keyword>
<keyword evidence="9" id="KW-0812">Transmembrane</keyword>
<evidence type="ECO:0000256" key="2">
    <source>
        <dbReference type="ARBA" id="ARBA00011083"/>
    </source>
</evidence>
<dbReference type="PANTHER" id="PTHR11315:SF0">
    <property type="entry name" value="FOLATE GAMMA-GLUTAMYL HYDROLASE"/>
    <property type="match status" value="1"/>
</dbReference>
<dbReference type="OMA" id="EPVSSHF"/>
<dbReference type="PROSITE" id="PS51273">
    <property type="entry name" value="GATASE_TYPE_1"/>
    <property type="match status" value="1"/>
</dbReference>
<evidence type="ECO:0000256" key="8">
    <source>
        <dbReference type="PROSITE-ProRule" id="PRU00607"/>
    </source>
</evidence>
<proteinExistence type="inferred from homology"/>
<dbReference type="PANTHER" id="PTHR11315">
    <property type="entry name" value="PROTEASE FAMILY C26 GAMMA-GLUTAMYL HYDROLASE"/>
    <property type="match status" value="1"/>
</dbReference>
<dbReference type="SUPFAM" id="SSF52317">
    <property type="entry name" value="Class I glutamine amidotransferase-like"/>
    <property type="match status" value="1"/>
</dbReference>
<dbReference type="Gene3D" id="3.40.50.880">
    <property type="match status" value="1"/>
</dbReference>
<dbReference type="RefSeq" id="XP_044558221.1">
    <property type="nucleotide sequence ID" value="XM_044712042.1"/>
</dbReference>
<sequence>MSPCLLRSVVVVVAHRSPGRNHQSGWSVLHSVMSLLFFTSLLLTLFVAATIPNNNNIFVIGHPVMIRGRVGEGREERIKQEHEFYSSSSSSTRRLTRTATTTTITALNNRPIIGILAQPTSNKEHGESYIAASYVKWIEGSGARVVPIPYDLPQETLQYLFQSLNGLLFPGGGTNIKHSKYADVLKFFFDKVIEANARGDYFPLWGTCLGFESLNILAAENNEVVNYGFDSEDLSLSLKFVSDFRNSRLFGSAPNEILEILAQQNVTMNNHMAGVTPFDYERNEKLRKFFKILSLNADRKGKTFVSTIESFNFPIYGTQYHPEKVYEFNYEVIDHSFDSLIANEYFGQFFVNEARKSQRKFPSFEEEEKYLIYNFSPKFTFPRISKDFMQIYYFNATSTI</sequence>
<reference evidence="10 11" key="1">
    <citation type="journal article" date="2019" name="Sci. Rep.">
        <title>Nanopore sequencing improves the draft genome of the human pathogenic amoeba Naegleria fowleri.</title>
        <authorList>
            <person name="Liechti N."/>
            <person name="Schurch N."/>
            <person name="Bruggmann R."/>
            <person name="Wittwer M."/>
        </authorList>
    </citation>
    <scope>NUCLEOTIDE SEQUENCE [LARGE SCALE GENOMIC DNA]</scope>
    <source>
        <strain evidence="10 11">ATCC 30894</strain>
    </source>
</reference>
<dbReference type="EC" id="3.4.19.9" evidence="3 8"/>
<dbReference type="GeneID" id="68115430"/>
<dbReference type="Proteomes" id="UP000444721">
    <property type="component" value="Unassembled WGS sequence"/>
</dbReference>
<dbReference type="VEuPathDB" id="AmoebaDB:NfTy_091340"/>
<evidence type="ECO:0000256" key="9">
    <source>
        <dbReference type="SAM" id="Phobius"/>
    </source>
</evidence>
<protein>
    <recommendedName>
        <fullName evidence="3 8">folate gamma-glutamyl hydrolase</fullName>
        <ecNumber evidence="3 8">3.4.19.9</ecNumber>
    </recommendedName>
</protein>
<keyword evidence="4" id="KW-0964">Secreted</keyword>
<comment type="similarity">
    <text evidence="2">Belongs to the peptidase C26 family.</text>
</comment>
<keyword evidence="6 8" id="KW-0378">Hydrolase</keyword>
<gene>
    <name evidence="10" type="ORF">FDP41_008212</name>
</gene>
<dbReference type="GO" id="GO:0046900">
    <property type="term" value="P:tetrahydrofolylpolyglutamate metabolic process"/>
    <property type="evidence" value="ECO:0007669"/>
    <property type="project" value="TreeGrafter"/>
</dbReference>
<evidence type="ECO:0000256" key="3">
    <source>
        <dbReference type="ARBA" id="ARBA00012886"/>
    </source>
</evidence>
<dbReference type="Pfam" id="PF07722">
    <property type="entry name" value="Peptidase_C26"/>
    <property type="match status" value="1"/>
</dbReference>